<dbReference type="InterPro" id="IPR004511">
    <property type="entry name" value="PAPS/APS_Rdtase"/>
</dbReference>
<dbReference type="AlphaFoldDB" id="A0A1W6JZ65"/>
<evidence type="ECO:0000256" key="12">
    <source>
        <dbReference type="ARBA" id="ARBA00032041"/>
    </source>
</evidence>
<evidence type="ECO:0000256" key="8">
    <source>
        <dbReference type="ARBA" id="ARBA00024327"/>
    </source>
</evidence>
<dbReference type="HAMAP" id="MF_00063">
    <property type="entry name" value="CysH"/>
    <property type="match status" value="1"/>
</dbReference>
<dbReference type="EMBL" id="CP020477">
    <property type="protein sequence ID" value="ARM75510.1"/>
    <property type="molecule type" value="Genomic_DNA"/>
</dbReference>
<organism evidence="15 16">
    <name type="scientific">Acidianus manzaensis</name>
    <dbReference type="NCBI Taxonomy" id="282676"/>
    <lineage>
        <taxon>Archaea</taxon>
        <taxon>Thermoproteota</taxon>
        <taxon>Thermoprotei</taxon>
        <taxon>Sulfolobales</taxon>
        <taxon>Sulfolobaceae</taxon>
        <taxon>Acidianus</taxon>
    </lineage>
</organism>
<evidence type="ECO:0000256" key="13">
    <source>
        <dbReference type="ARBA" id="ARBA00048441"/>
    </source>
</evidence>
<keyword evidence="6" id="KW-0411">Iron-sulfur</keyword>
<dbReference type="NCBIfam" id="NF002537">
    <property type="entry name" value="PRK02090.1"/>
    <property type="match status" value="1"/>
</dbReference>
<dbReference type="GO" id="GO:0046872">
    <property type="term" value="F:metal ion binding"/>
    <property type="evidence" value="ECO:0007669"/>
    <property type="project" value="UniProtKB-KW"/>
</dbReference>
<evidence type="ECO:0000256" key="5">
    <source>
        <dbReference type="ARBA" id="ARBA00023004"/>
    </source>
</evidence>
<dbReference type="PIRSF" id="PIRSF000857">
    <property type="entry name" value="PAPS_reductase"/>
    <property type="match status" value="1"/>
</dbReference>
<keyword evidence="16" id="KW-1185">Reference proteome</keyword>
<dbReference type="GO" id="GO:0019344">
    <property type="term" value="P:cysteine biosynthetic process"/>
    <property type="evidence" value="ECO:0007669"/>
    <property type="project" value="InterPro"/>
</dbReference>
<dbReference type="GO" id="GO:0019379">
    <property type="term" value="P:sulfate assimilation, phosphoadenylyl sulfate reduction by phosphoadenylyl-sulfate reductase (thioredoxin)"/>
    <property type="evidence" value="ECO:0007669"/>
    <property type="project" value="InterPro"/>
</dbReference>
<name>A0A1W6JZ65_9CREN</name>
<evidence type="ECO:0000259" key="14">
    <source>
        <dbReference type="Pfam" id="PF01507"/>
    </source>
</evidence>
<dbReference type="STRING" id="282676.B6F84_05335"/>
<evidence type="ECO:0000256" key="4">
    <source>
        <dbReference type="ARBA" id="ARBA00023002"/>
    </source>
</evidence>
<comment type="function">
    <text evidence="7">Catalyzes the formation of sulfite from adenosine 5'-phosphosulfate (APS) using thioredoxin as an electron donor.</text>
</comment>
<dbReference type="InterPro" id="IPR002500">
    <property type="entry name" value="PAPS_reduct_dom"/>
</dbReference>
<reference evidence="15 16" key="1">
    <citation type="submission" date="2017-03" db="EMBL/GenBank/DDBJ databases">
        <title>Sulfur activation and transportation mechanism of thermophilic Archaea Acidianus manzaensis YN-25.</title>
        <authorList>
            <person name="Ma Y."/>
            <person name="Yang Y."/>
            <person name="Xia J."/>
        </authorList>
    </citation>
    <scope>NUCLEOTIDE SEQUENCE [LARGE SCALE GENOMIC DNA]</scope>
    <source>
        <strain evidence="15 16">YN-25</strain>
    </source>
</reference>
<evidence type="ECO:0000256" key="9">
    <source>
        <dbReference type="ARBA" id="ARBA00024386"/>
    </source>
</evidence>
<evidence type="ECO:0000313" key="16">
    <source>
        <dbReference type="Proteomes" id="UP000193404"/>
    </source>
</evidence>
<comment type="catalytic activity">
    <reaction evidence="13">
        <text>[thioredoxin]-disulfide + sulfite + AMP + 2 H(+) = adenosine 5'-phosphosulfate + [thioredoxin]-dithiol</text>
        <dbReference type="Rhea" id="RHEA:21976"/>
        <dbReference type="Rhea" id="RHEA-COMP:10698"/>
        <dbReference type="Rhea" id="RHEA-COMP:10700"/>
        <dbReference type="ChEBI" id="CHEBI:15378"/>
        <dbReference type="ChEBI" id="CHEBI:17359"/>
        <dbReference type="ChEBI" id="CHEBI:29950"/>
        <dbReference type="ChEBI" id="CHEBI:50058"/>
        <dbReference type="ChEBI" id="CHEBI:58243"/>
        <dbReference type="ChEBI" id="CHEBI:456215"/>
        <dbReference type="EC" id="1.8.4.10"/>
    </reaction>
</comment>
<dbReference type="GO" id="GO:0043866">
    <property type="term" value="F:adenylyl-sulfate reductase (thioredoxin) activity"/>
    <property type="evidence" value="ECO:0007669"/>
    <property type="project" value="UniProtKB-EC"/>
</dbReference>
<comment type="cofactor">
    <cofactor evidence="1">
        <name>[4Fe-4S] cluster</name>
        <dbReference type="ChEBI" id="CHEBI:49883"/>
    </cofactor>
</comment>
<dbReference type="RefSeq" id="WP_148691279.1">
    <property type="nucleotide sequence ID" value="NZ_CP020477.1"/>
</dbReference>
<dbReference type="NCBIfam" id="TIGR02055">
    <property type="entry name" value="APS_reductase"/>
    <property type="match status" value="1"/>
</dbReference>
<dbReference type="OrthoDB" id="14887at2157"/>
<evidence type="ECO:0000256" key="1">
    <source>
        <dbReference type="ARBA" id="ARBA00001966"/>
    </source>
</evidence>
<evidence type="ECO:0000256" key="10">
    <source>
        <dbReference type="ARBA" id="ARBA00029514"/>
    </source>
</evidence>
<evidence type="ECO:0000256" key="3">
    <source>
        <dbReference type="ARBA" id="ARBA00022723"/>
    </source>
</evidence>
<proteinExistence type="inferred from homology"/>
<dbReference type="GeneID" id="41590320"/>
<evidence type="ECO:0000256" key="11">
    <source>
        <dbReference type="ARBA" id="ARBA00030894"/>
    </source>
</evidence>
<dbReference type="GO" id="GO:0051536">
    <property type="term" value="F:iron-sulfur cluster binding"/>
    <property type="evidence" value="ECO:0007669"/>
    <property type="project" value="UniProtKB-KW"/>
</dbReference>
<keyword evidence="3" id="KW-0479">Metal-binding</keyword>
<dbReference type="Gene3D" id="3.40.50.620">
    <property type="entry name" value="HUPs"/>
    <property type="match status" value="1"/>
</dbReference>
<dbReference type="PANTHER" id="PTHR46482:SF9">
    <property type="entry name" value="5'-ADENYLYLSULFATE REDUCTASE 1, CHLOROPLASTIC"/>
    <property type="match status" value="1"/>
</dbReference>
<dbReference type="InterPro" id="IPR014729">
    <property type="entry name" value="Rossmann-like_a/b/a_fold"/>
</dbReference>
<gene>
    <name evidence="15" type="ORF">B6F84_05335</name>
</gene>
<keyword evidence="2" id="KW-0963">Cytoplasm</keyword>
<dbReference type="InterPro" id="IPR011798">
    <property type="entry name" value="APS_reductase"/>
</dbReference>
<dbReference type="Proteomes" id="UP000193404">
    <property type="component" value="Chromosome"/>
</dbReference>
<comment type="pathway">
    <text evidence="8">Sulfur metabolism; hydrogen sulfide biosynthesis; sulfite from sulfate.</text>
</comment>
<keyword evidence="4" id="KW-0560">Oxidoreductase</keyword>
<evidence type="ECO:0000313" key="15">
    <source>
        <dbReference type="EMBL" id="ARM75510.1"/>
    </source>
</evidence>
<dbReference type="PANTHER" id="PTHR46482">
    <property type="entry name" value="5'-ADENYLYLSULFATE REDUCTASE 3, CHLOROPLASTIC"/>
    <property type="match status" value="1"/>
</dbReference>
<evidence type="ECO:0000256" key="2">
    <source>
        <dbReference type="ARBA" id="ARBA00022490"/>
    </source>
</evidence>
<sequence length="240" mass="28632">MLNKEELKALNDYFEEKEPLEVLKWGVEKFYPKIILACSLQAEDLVILDMLSKIVEKPRIFIIDTGRLHQESYDLIDEIAKRYSVDIKIYFPDYREVEDLVNKYGINLFYKSVEFRKMCCEIRKVRPVKRALEGMNAWITGLRREQNFTRGEIKKIEIDEINGGIVKLNPLADWTLEQVWDYIKKNNVSYNKLYDKGYKSIGCVPCTRPVKPWEHPRAGRWWWEQNSDKECGLHYRKEVK</sequence>
<feature type="domain" description="Phosphoadenosine phosphosulphate reductase" evidence="14">
    <location>
        <begin position="34"/>
        <end position="209"/>
    </location>
</feature>
<evidence type="ECO:0000256" key="7">
    <source>
        <dbReference type="ARBA" id="ARBA00024298"/>
    </source>
</evidence>
<dbReference type="GO" id="GO:0004604">
    <property type="term" value="F:phosphoadenylyl-sulfate reductase (thioredoxin) activity"/>
    <property type="evidence" value="ECO:0007669"/>
    <property type="project" value="InterPro"/>
</dbReference>
<dbReference type="KEGG" id="aman:B6F84_05335"/>
<dbReference type="EC" id="1.8.4.10" evidence="9"/>
<evidence type="ECO:0000256" key="6">
    <source>
        <dbReference type="ARBA" id="ARBA00023014"/>
    </source>
</evidence>
<dbReference type="Pfam" id="PF01507">
    <property type="entry name" value="PAPS_reduct"/>
    <property type="match status" value="1"/>
</dbReference>
<dbReference type="SUPFAM" id="SSF52402">
    <property type="entry name" value="Adenine nucleotide alpha hydrolases-like"/>
    <property type="match status" value="1"/>
</dbReference>
<accession>A0A1W6JZ65</accession>
<dbReference type="CDD" id="cd23945">
    <property type="entry name" value="PAPS_reductase"/>
    <property type="match status" value="1"/>
</dbReference>
<keyword evidence="5" id="KW-0408">Iron</keyword>
<dbReference type="NCBIfam" id="TIGR00434">
    <property type="entry name" value="cysH"/>
    <property type="match status" value="1"/>
</dbReference>
<protein>
    <recommendedName>
        <fullName evidence="10">Adenosine 5'-phosphosulfate reductase</fullName>
        <ecNumber evidence="9">1.8.4.10</ecNumber>
    </recommendedName>
    <alternativeName>
        <fullName evidence="12">5'-adenylylsulfate reductase</fullName>
    </alternativeName>
    <alternativeName>
        <fullName evidence="11">Thioredoxin-dependent 5'-adenylylsulfate reductase</fullName>
    </alternativeName>
</protein>